<evidence type="ECO:0000256" key="7">
    <source>
        <dbReference type="ARBA" id="ARBA00023049"/>
    </source>
</evidence>
<evidence type="ECO:0000256" key="10">
    <source>
        <dbReference type="PIRSR" id="PIRSR634016-4"/>
    </source>
</evidence>
<accession>A0A0S4J9Z1</accession>
<comment type="cofactor">
    <cofactor evidence="9">
        <name>Zn(2+)</name>
        <dbReference type="ChEBI" id="CHEBI:29105"/>
    </cofactor>
    <text evidence="9">Binds 1 zinc ion per subunit.</text>
</comment>
<feature type="domain" description="Aminopeptidase N-like N-terminal" evidence="13">
    <location>
        <begin position="281"/>
        <end position="363"/>
    </location>
</feature>
<feature type="compositionally biased region" description="Low complexity" evidence="11">
    <location>
        <begin position="1334"/>
        <end position="1351"/>
    </location>
</feature>
<evidence type="ECO:0000256" key="4">
    <source>
        <dbReference type="ARBA" id="ARBA00022723"/>
    </source>
</evidence>
<dbReference type="InterPro" id="IPR050344">
    <property type="entry name" value="Peptidase_M1_aminopeptidases"/>
</dbReference>
<gene>
    <name evidence="14" type="ORF">BSAL_00820</name>
</gene>
<evidence type="ECO:0000256" key="8">
    <source>
        <dbReference type="PIRSR" id="PIRSR634016-1"/>
    </source>
</evidence>
<feature type="region of interest" description="Disordered" evidence="11">
    <location>
        <begin position="1732"/>
        <end position="1762"/>
    </location>
</feature>
<dbReference type="SUPFAM" id="SSF63737">
    <property type="entry name" value="Leukotriene A4 hydrolase N-terminal domain"/>
    <property type="match status" value="1"/>
</dbReference>
<dbReference type="PANTHER" id="PTHR11533">
    <property type="entry name" value="PROTEASE M1 ZINC METALLOPROTEASE"/>
    <property type="match status" value="1"/>
</dbReference>
<dbReference type="Proteomes" id="UP000051952">
    <property type="component" value="Unassembled WGS sequence"/>
</dbReference>
<keyword evidence="15" id="KW-1185">Reference proteome</keyword>
<sequence>MSLSSAPTSFPGNTSEVTDPAFRLPSWIQAESYELHFTPPSSASIAPLPPPAAQFASSSSAAATGGQQQQAPPPLPTAVVVDIPSLLSNQQRSIFQGVAHITCRIDVDAISKLPADTASAIRSSRSLVLHALGIKIQAATLYYSAAAEGGAATSSSSSDNNTTSSANEDTAKPMSPSEAIIADHSSILRLFSPLIPHAASSSAGSSAVAVTSPFTTFLSPPSSWKADELDPKTNRFDASETIALTLSHTFGDLASSRAGLLHPGSRSATDSEYANGGGYFVLRLQYTGVVHESDGGRSAYGLFRCNTEHDENFMLTHLEPTNARRLYPCFDEPSFKATYRVTVDFDSTYQVVSGTCVEQEYLLNADGEECAAVSSAASAPTFVPTTAASLAATTPAVLLPQVDPLSLSQQHAAGSLAAIAVQRSPNLSLRRHSSGVAMLGNSLLDTQSNDTANNGLPLIQQTRRTVFKPTPLLSAYLVSFAIGKFHMLQQHTKRRGLLCRVLFPVTDHLNEGWYALDLLTKAVDFYENFFDYDLPLEKLDIVGVSEFAVLGMENWGMMAFFKDYLLVSETTAIERRQRIARLIAHEVAHQWYGNLISVGWWSQLWLKEGFCRYLEFFFVNHTFPQWSMWSEFLTLVLDEALMQDCRHDRTHPVECCSSNPRRIFDTFDVISYGKGASLLRMLAATLGEDRLEHAIQSLVRRFLHRSFGKADFLQCLADAVDGDEEKVKLCHLIVDWVTVAGHPLVIVHRDDDHHSNHSATAAGSGGGGHRGIMNVLTSDASDTMNPTSNDETPSDKDLAPPVVGRAPKLSMLSSTPLDVNSSHLQADPDSPVPLGETQPGTPLQQLANEEDSVAGFRQNSSTLSPRHTGGGGRKRHLLCVSQYQMPDLSSGILPYYLKQKQKNLRSSIGLGSLLQPPSPQEGVVPQAPTSAQQSQRSALKNDDIAPTPPKAIGRSTYGDVSVDDVTLEEEEQQHEAHGNKRSRALHERTATIDDNTTTTSSSNVLSPPSVRHQRSYSEVSDSGLVVHHHGTGSGNHHHSHTTGSGQQRSRGISATPRKREFVWSPSDVLTPSSFVIPLTVLDLVHGQSSVRRNVVLDQAQCVLELESHRGTNEALTYINYCAAAVTRCDYDVASWLRVFEYSPFLTVQDRLAITMSLFRLRTLHIGRIFADEPEDRCTLLLEWLVQLSRQKSIQSTLWRYLTEQLEVLLYLLRDHPCWGVFADFVASLYHHAIQSGIVNFHTTEKPVDFQANNSVSAQTTMHILQNLSVCKSLDLLPEAEQMVDWALTQVLIHSWSNLASGDAFEESNNGSQQQQHSGSNAASNTGTPTNGARQQQQQSLQAQSQLQQPLSGSFSANPASVLVLGRTPSAADGHGSGTPSGSPQPPAVIVVGPLSQGVLDSPSSPSLHLGANNNGVKEGTLYGANSATTFSRAFDIKNDTDVTKMTIAMQMTTEVGDIVRWWKLACVLAVALNRDIYTFVPANFIARHDLQPIAVDATEMEQSPAVRNRWINMLAAPVLSMEDLGTFGFLMAVVQCFNGLTAPIAKAILRNTKLITALLEDYCAKHPKGYGGAETPAAAAAEQQCMLKSSLRNALLHYASGYCSNLNVMALFRASLLGADVTTTSPATAFPPSTNVDGDATEASLLAAAMSSAVPVSRRTMSGDASTDLLLARSSFLLGSVGATQWPSRVTPAQAKSMERLELNCAWVDYVADHYSTFLKAKRKEGAWSGNATAAGNHTNGRFGDSDPPIGSLNVPTGGVSI</sequence>
<organism evidence="14 15">
    <name type="scientific">Bodo saltans</name>
    <name type="common">Flagellated protozoan</name>
    <dbReference type="NCBI Taxonomy" id="75058"/>
    <lineage>
        <taxon>Eukaryota</taxon>
        <taxon>Discoba</taxon>
        <taxon>Euglenozoa</taxon>
        <taxon>Kinetoplastea</taxon>
        <taxon>Metakinetoplastina</taxon>
        <taxon>Eubodonida</taxon>
        <taxon>Bodonidae</taxon>
        <taxon>Bodo</taxon>
    </lineage>
</organism>
<feature type="binding site" evidence="9">
    <location>
        <position position="585"/>
    </location>
    <ligand>
        <name>Zn(2+)</name>
        <dbReference type="ChEBI" id="CHEBI:29105"/>
        <note>catalytic</note>
    </ligand>
</feature>
<protein>
    <submittedName>
        <fullName evidence="14">Metallopeptidase, putative</fullName>
    </submittedName>
</protein>
<comment type="similarity">
    <text evidence="1">Belongs to the peptidase M1 family.</text>
</comment>
<feature type="compositionally biased region" description="Polar residues" evidence="11">
    <location>
        <begin position="927"/>
        <end position="938"/>
    </location>
</feature>
<dbReference type="VEuPathDB" id="TriTrypDB:BSAL_00820"/>
<evidence type="ECO:0000313" key="14">
    <source>
        <dbReference type="EMBL" id="CUG86927.1"/>
    </source>
</evidence>
<keyword evidence="2" id="KW-0031">Aminopeptidase</keyword>
<reference evidence="15" key="1">
    <citation type="submission" date="2015-09" db="EMBL/GenBank/DDBJ databases">
        <authorList>
            <consortium name="Pathogen Informatics"/>
        </authorList>
    </citation>
    <scope>NUCLEOTIDE SEQUENCE [LARGE SCALE GENOMIC DNA]</scope>
    <source>
        <strain evidence="15">Lake Konstanz</strain>
    </source>
</reference>
<name>A0A0S4J9Z1_BODSA</name>
<evidence type="ECO:0000256" key="11">
    <source>
        <dbReference type="SAM" id="MobiDB-lite"/>
    </source>
</evidence>
<dbReference type="EMBL" id="CYKH01001406">
    <property type="protein sequence ID" value="CUG86927.1"/>
    <property type="molecule type" value="Genomic_DNA"/>
</dbReference>
<dbReference type="InterPro" id="IPR027268">
    <property type="entry name" value="Peptidase_M4/M1_CTD_sf"/>
</dbReference>
<feature type="active site" description="Proton acceptor" evidence="8">
    <location>
        <position position="586"/>
    </location>
</feature>
<evidence type="ECO:0000256" key="3">
    <source>
        <dbReference type="ARBA" id="ARBA00022670"/>
    </source>
</evidence>
<feature type="compositionally biased region" description="Basic residues" evidence="11">
    <location>
        <begin position="1026"/>
        <end position="1040"/>
    </location>
</feature>
<evidence type="ECO:0000313" key="15">
    <source>
        <dbReference type="Proteomes" id="UP000051952"/>
    </source>
</evidence>
<dbReference type="Gene3D" id="2.60.40.1730">
    <property type="entry name" value="tricorn interacting facor f3 domain"/>
    <property type="match status" value="1"/>
</dbReference>
<feature type="domain" description="Peptidase M1 membrane alanine aminopeptidase" evidence="12">
    <location>
        <begin position="514"/>
        <end position="725"/>
    </location>
</feature>
<feature type="compositionally biased region" description="Low complexity" evidence="11">
    <location>
        <begin position="151"/>
        <end position="168"/>
    </location>
</feature>
<dbReference type="GO" id="GO:0005615">
    <property type="term" value="C:extracellular space"/>
    <property type="evidence" value="ECO:0007669"/>
    <property type="project" value="TreeGrafter"/>
</dbReference>
<dbReference type="InterPro" id="IPR042097">
    <property type="entry name" value="Aminopeptidase_N-like_N_sf"/>
</dbReference>
<dbReference type="GO" id="GO:0008270">
    <property type="term" value="F:zinc ion binding"/>
    <property type="evidence" value="ECO:0007669"/>
    <property type="project" value="InterPro"/>
</dbReference>
<dbReference type="InterPro" id="IPR014782">
    <property type="entry name" value="Peptidase_M1_dom"/>
</dbReference>
<feature type="compositionally biased region" description="Low complexity" evidence="11">
    <location>
        <begin position="992"/>
        <end position="1010"/>
    </location>
</feature>
<feature type="binding site" evidence="9">
    <location>
        <position position="589"/>
    </location>
    <ligand>
        <name>Zn(2+)</name>
        <dbReference type="ChEBI" id="CHEBI:29105"/>
        <note>catalytic</note>
    </ligand>
</feature>
<feature type="compositionally biased region" description="Basic and acidic residues" evidence="11">
    <location>
        <begin position="973"/>
        <end position="991"/>
    </location>
</feature>
<feature type="compositionally biased region" description="Low complexity" evidence="11">
    <location>
        <begin position="1307"/>
        <end position="1324"/>
    </location>
</feature>
<dbReference type="CDD" id="cd09601">
    <property type="entry name" value="M1_APN-Q_like"/>
    <property type="match status" value="1"/>
</dbReference>
<feature type="binding site" evidence="9">
    <location>
        <position position="608"/>
    </location>
    <ligand>
        <name>Zn(2+)</name>
        <dbReference type="ChEBI" id="CHEBI:29105"/>
        <note>catalytic</note>
    </ligand>
</feature>
<feature type="region of interest" description="Disordered" evidence="11">
    <location>
        <begin position="48"/>
        <end position="76"/>
    </location>
</feature>
<keyword evidence="7" id="KW-0482">Metalloprotease</keyword>
<dbReference type="InterPro" id="IPR045357">
    <property type="entry name" value="Aminopeptidase_N-like_N"/>
</dbReference>
<dbReference type="Pfam" id="PF17900">
    <property type="entry name" value="Peptidase_M1_N"/>
    <property type="match status" value="1"/>
</dbReference>
<dbReference type="GO" id="GO:0006508">
    <property type="term" value="P:proteolysis"/>
    <property type="evidence" value="ECO:0007669"/>
    <property type="project" value="UniProtKB-KW"/>
</dbReference>
<dbReference type="OrthoDB" id="275509at2759"/>
<dbReference type="InterPro" id="IPR034016">
    <property type="entry name" value="M1_APN-typ"/>
</dbReference>
<proteinExistence type="inferred from homology"/>
<dbReference type="GO" id="GO:0005737">
    <property type="term" value="C:cytoplasm"/>
    <property type="evidence" value="ECO:0007669"/>
    <property type="project" value="TreeGrafter"/>
</dbReference>
<dbReference type="SUPFAM" id="SSF55486">
    <property type="entry name" value="Metalloproteases ('zincins'), catalytic domain"/>
    <property type="match status" value="1"/>
</dbReference>
<evidence type="ECO:0000256" key="5">
    <source>
        <dbReference type="ARBA" id="ARBA00022801"/>
    </source>
</evidence>
<feature type="compositionally biased region" description="Polar residues" evidence="11">
    <location>
        <begin position="775"/>
        <end position="791"/>
    </location>
</feature>
<dbReference type="PANTHER" id="PTHR11533:SF299">
    <property type="entry name" value="AMINOPEPTIDASE"/>
    <property type="match status" value="1"/>
</dbReference>
<dbReference type="FunFam" id="1.10.390.10:FF:000013">
    <property type="entry name" value="Aminopeptidase N"/>
    <property type="match status" value="1"/>
</dbReference>
<keyword evidence="5" id="KW-0378">Hydrolase</keyword>
<feature type="compositionally biased region" description="Polar residues" evidence="11">
    <location>
        <begin position="838"/>
        <end position="847"/>
    </location>
</feature>
<keyword evidence="4 9" id="KW-0479">Metal-binding</keyword>
<evidence type="ECO:0000256" key="1">
    <source>
        <dbReference type="ARBA" id="ARBA00010136"/>
    </source>
</evidence>
<feature type="region of interest" description="Disordered" evidence="11">
    <location>
        <begin position="1303"/>
        <end position="1352"/>
    </location>
</feature>
<feature type="region of interest" description="Disordered" evidence="11">
    <location>
        <begin position="151"/>
        <end position="174"/>
    </location>
</feature>
<dbReference type="Pfam" id="PF01433">
    <property type="entry name" value="Peptidase_M1"/>
    <property type="match status" value="1"/>
</dbReference>
<dbReference type="GO" id="GO:0016020">
    <property type="term" value="C:membrane"/>
    <property type="evidence" value="ECO:0007669"/>
    <property type="project" value="TreeGrafter"/>
</dbReference>
<feature type="compositionally biased region" description="Low complexity" evidence="11">
    <location>
        <begin position="53"/>
        <end position="70"/>
    </location>
</feature>
<dbReference type="GO" id="GO:0042277">
    <property type="term" value="F:peptide binding"/>
    <property type="evidence" value="ECO:0007669"/>
    <property type="project" value="TreeGrafter"/>
</dbReference>
<feature type="region of interest" description="Disordered" evidence="11">
    <location>
        <begin position="751"/>
        <end position="873"/>
    </location>
</feature>
<dbReference type="GO" id="GO:0070006">
    <property type="term" value="F:metalloaminopeptidase activity"/>
    <property type="evidence" value="ECO:0007669"/>
    <property type="project" value="TreeGrafter"/>
</dbReference>
<feature type="compositionally biased region" description="Polar residues" evidence="11">
    <location>
        <begin position="811"/>
        <end position="824"/>
    </location>
</feature>
<feature type="region of interest" description="Disordered" evidence="11">
    <location>
        <begin position="1366"/>
        <end position="1389"/>
    </location>
</feature>
<evidence type="ECO:0000256" key="6">
    <source>
        <dbReference type="ARBA" id="ARBA00022833"/>
    </source>
</evidence>
<evidence type="ECO:0000259" key="13">
    <source>
        <dbReference type="Pfam" id="PF17900"/>
    </source>
</evidence>
<feature type="region of interest" description="Disordered" evidence="11">
    <location>
        <begin position="909"/>
        <end position="1055"/>
    </location>
</feature>
<dbReference type="GO" id="GO:0043171">
    <property type="term" value="P:peptide catabolic process"/>
    <property type="evidence" value="ECO:0007669"/>
    <property type="project" value="TreeGrafter"/>
</dbReference>
<feature type="compositionally biased region" description="Acidic residues" evidence="11">
    <location>
        <begin position="961"/>
        <end position="972"/>
    </location>
</feature>
<evidence type="ECO:0000256" key="2">
    <source>
        <dbReference type="ARBA" id="ARBA00022438"/>
    </source>
</evidence>
<evidence type="ECO:0000256" key="9">
    <source>
        <dbReference type="PIRSR" id="PIRSR634016-3"/>
    </source>
</evidence>
<dbReference type="Gene3D" id="1.10.390.10">
    <property type="entry name" value="Neutral Protease Domain 2"/>
    <property type="match status" value="1"/>
</dbReference>
<keyword evidence="3" id="KW-0645">Protease</keyword>
<keyword evidence="6 9" id="KW-0862">Zinc</keyword>
<feature type="site" description="Transition state stabilizer" evidence="10">
    <location>
        <position position="672"/>
    </location>
</feature>
<evidence type="ECO:0000259" key="12">
    <source>
        <dbReference type="Pfam" id="PF01433"/>
    </source>
</evidence>